<feature type="domain" description="N-acetylmuramoyl-L-alanine amidase" evidence="2">
    <location>
        <begin position="1"/>
        <end position="128"/>
    </location>
</feature>
<evidence type="ECO:0000259" key="2">
    <source>
        <dbReference type="SMART" id="SM00644"/>
    </source>
</evidence>
<dbReference type="InterPro" id="IPR036505">
    <property type="entry name" value="Amidase/PGRP_sf"/>
</dbReference>
<keyword evidence="5" id="KW-1185">Reference proteome</keyword>
<comment type="similarity">
    <text evidence="1">Belongs to the N-acetylmuramoyl-L-alanine amidase 2 family.</text>
</comment>
<dbReference type="InterPro" id="IPR002502">
    <property type="entry name" value="Amidase_domain"/>
</dbReference>
<protein>
    <submittedName>
        <fullName evidence="4">N-acetylmuramoyl-L-alanine amidase</fullName>
    </submittedName>
</protein>
<dbReference type="AlphaFoldDB" id="A0A1G7UC73"/>
<dbReference type="SMART" id="SM00701">
    <property type="entry name" value="PGRP"/>
    <property type="match status" value="1"/>
</dbReference>
<dbReference type="EMBL" id="FNCQ01000004">
    <property type="protein sequence ID" value="SDG45186.1"/>
    <property type="molecule type" value="Genomic_DNA"/>
</dbReference>
<dbReference type="PANTHER" id="PTHR11022">
    <property type="entry name" value="PEPTIDOGLYCAN RECOGNITION PROTEIN"/>
    <property type="match status" value="1"/>
</dbReference>
<evidence type="ECO:0000313" key="5">
    <source>
        <dbReference type="Proteomes" id="UP000198779"/>
    </source>
</evidence>
<reference evidence="5" key="1">
    <citation type="submission" date="2016-10" db="EMBL/GenBank/DDBJ databases">
        <authorList>
            <person name="Varghese N."/>
            <person name="Submissions S."/>
        </authorList>
    </citation>
    <scope>NUCLEOTIDE SEQUENCE [LARGE SCALE GENOMIC DNA]</scope>
    <source>
        <strain evidence="5">BP1-148</strain>
    </source>
</reference>
<dbReference type="Gene3D" id="3.40.80.10">
    <property type="entry name" value="Peptidoglycan recognition protein-like"/>
    <property type="match status" value="1"/>
</dbReference>
<dbReference type="RefSeq" id="WP_091815591.1">
    <property type="nucleotide sequence ID" value="NZ_FNCQ01000004.1"/>
</dbReference>
<dbReference type="InterPro" id="IPR015510">
    <property type="entry name" value="PGRP"/>
</dbReference>
<dbReference type="InterPro" id="IPR006619">
    <property type="entry name" value="PGRP_domain_met/bac"/>
</dbReference>
<evidence type="ECO:0000313" key="4">
    <source>
        <dbReference type="EMBL" id="SDG45186.1"/>
    </source>
</evidence>
<dbReference type="STRING" id="645274.SAMN04487901_10473"/>
<dbReference type="CDD" id="cd06583">
    <property type="entry name" value="PGRP"/>
    <property type="match status" value="1"/>
</dbReference>
<evidence type="ECO:0000256" key="1">
    <source>
        <dbReference type="ARBA" id="ARBA00007553"/>
    </source>
</evidence>
<dbReference type="PANTHER" id="PTHR11022:SF41">
    <property type="entry name" value="PEPTIDOGLYCAN-RECOGNITION PROTEIN LC-RELATED"/>
    <property type="match status" value="1"/>
</dbReference>
<feature type="domain" description="Peptidoglycan recognition protein family" evidence="3">
    <location>
        <begin position="1"/>
        <end position="120"/>
    </location>
</feature>
<sequence>MRKINLIVIHCSATRCNQRYSIDSLRDDHNARFHNKGIGYHYYIERDGQLHKPRDESEVGMHALHYNAHSIGICYEGGLDEKGRSCDTRTPAQRATMLALLRSLKSAYPDADIKGHCELEGVHKDCPCFSCQEYRDYFANIKP</sequence>
<gene>
    <name evidence="4" type="ORF">SAMN04487901_10473</name>
</gene>
<organism evidence="4 5">
    <name type="scientific">Prevotella communis</name>
    <dbReference type="NCBI Taxonomy" id="2913614"/>
    <lineage>
        <taxon>Bacteria</taxon>
        <taxon>Pseudomonadati</taxon>
        <taxon>Bacteroidota</taxon>
        <taxon>Bacteroidia</taxon>
        <taxon>Bacteroidales</taxon>
        <taxon>Prevotellaceae</taxon>
        <taxon>Prevotella</taxon>
    </lineage>
</organism>
<proteinExistence type="inferred from homology"/>
<accession>A0A1G7UC73</accession>
<dbReference type="Pfam" id="PF01510">
    <property type="entry name" value="Amidase_2"/>
    <property type="match status" value="1"/>
</dbReference>
<evidence type="ECO:0000259" key="3">
    <source>
        <dbReference type="SMART" id="SM00701"/>
    </source>
</evidence>
<dbReference type="GO" id="GO:0009253">
    <property type="term" value="P:peptidoglycan catabolic process"/>
    <property type="evidence" value="ECO:0007669"/>
    <property type="project" value="InterPro"/>
</dbReference>
<name>A0A1G7UC73_9BACT</name>
<dbReference type="SUPFAM" id="SSF55846">
    <property type="entry name" value="N-acetylmuramoyl-L-alanine amidase-like"/>
    <property type="match status" value="1"/>
</dbReference>
<dbReference type="SMART" id="SM00644">
    <property type="entry name" value="Ami_2"/>
    <property type="match status" value="1"/>
</dbReference>
<dbReference type="Proteomes" id="UP000198779">
    <property type="component" value="Unassembled WGS sequence"/>
</dbReference>
<dbReference type="GO" id="GO:0008745">
    <property type="term" value="F:N-acetylmuramoyl-L-alanine amidase activity"/>
    <property type="evidence" value="ECO:0007669"/>
    <property type="project" value="InterPro"/>
</dbReference>
<dbReference type="GO" id="GO:0008270">
    <property type="term" value="F:zinc ion binding"/>
    <property type="evidence" value="ECO:0007669"/>
    <property type="project" value="InterPro"/>
</dbReference>